<keyword evidence="1" id="KW-1133">Transmembrane helix</keyword>
<evidence type="ECO:0000313" key="3">
    <source>
        <dbReference type="Proteomes" id="UP000010816"/>
    </source>
</evidence>
<feature type="transmembrane region" description="Helical" evidence="1">
    <location>
        <begin position="54"/>
        <end position="74"/>
    </location>
</feature>
<keyword evidence="1" id="KW-0812">Transmembrane</keyword>
<protein>
    <submittedName>
        <fullName evidence="2">Uncharacterized protein</fullName>
    </submittedName>
</protein>
<sequence>MSREIHTNTPKSIGVALIPAGRLGLVYGSLSYTDERKEAKIEPIQLPVGDRQKVAVPTWIGLIPVVAGTVLLVLPKGS</sequence>
<evidence type="ECO:0000256" key="1">
    <source>
        <dbReference type="SAM" id="Phobius"/>
    </source>
</evidence>
<proteinExistence type="predicted"/>
<organism evidence="2 3">
    <name type="scientific">Thioflavicoccus mobilis 8321</name>
    <dbReference type="NCBI Taxonomy" id="765912"/>
    <lineage>
        <taxon>Bacteria</taxon>
        <taxon>Pseudomonadati</taxon>
        <taxon>Pseudomonadota</taxon>
        <taxon>Gammaproteobacteria</taxon>
        <taxon>Chromatiales</taxon>
        <taxon>Chromatiaceae</taxon>
        <taxon>Thioflavicoccus</taxon>
    </lineage>
</organism>
<accession>L0GZ20</accession>
<dbReference type="eggNOG" id="ENOG5032YXC">
    <property type="taxonomic scope" value="Bacteria"/>
</dbReference>
<dbReference type="KEGG" id="tmb:Thimo_2487"/>
<dbReference type="AlphaFoldDB" id="L0GZ20"/>
<dbReference type="EMBL" id="CP003051">
    <property type="protein sequence ID" value="AGA91216.1"/>
    <property type="molecule type" value="Genomic_DNA"/>
</dbReference>
<dbReference type="STRING" id="765912.Thimo_2487"/>
<dbReference type="Proteomes" id="UP000010816">
    <property type="component" value="Chromosome"/>
</dbReference>
<keyword evidence="3" id="KW-1185">Reference proteome</keyword>
<name>L0GZ20_9GAMM</name>
<keyword evidence="1" id="KW-0472">Membrane</keyword>
<evidence type="ECO:0000313" key="2">
    <source>
        <dbReference type="EMBL" id="AGA91216.1"/>
    </source>
</evidence>
<gene>
    <name evidence="2" type="ORF">Thimo_2487</name>
</gene>
<feature type="transmembrane region" description="Helical" evidence="1">
    <location>
        <begin position="12"/>
        <end position="33"/>
    </location>
</feature>
<dbReference type="HOGENOM" id="CLU_201154_0_0_6"/>
<reference evidence="2 3" key="1">
    <citation type="submission" date="2011-09" db="EMBL/GenBank/DDBJ databases">
        <title>Complete sequence of chromosome of Thioflavicoccus mobilis 8321.</title>
        <authorList>
            <consortium name="US DOE Joint Genome Institute"/>
            <person name="Lucas S."/>
            <person name="Han J."/>
            <person name="Lapidus A."/>
            <person name="Cheng J.-F."/>
            <person name="Goodwin L."/>
            <person name="Pitluck S."/>
            <person name="Peters L."/>
            <person name="Ovchinnikova G."/>
            <person name="Lu M."/>
            <person name="Detter J.C."/>
            <person name="Han C."/>
            <person name="Tapia R."/>
            <person name="Land M."/>
            <person name="Hauser L."/>
            <person name="Kyrpides N."/>
            <person name="Ivanova N."/>
            <person name="Pagani I."/>
            <person name="Vogl K."/>
            <person name="Liu Z."/>
            <person name="Imhoff J."/>
            <person name="Thiel V."/>
            <person name="Frigaard N.-U."/>
            <person name="Bryant D."/>
            <person name="Woyke T."/>
        </authorList>
    </citation>
    <scope>NUCLEOTIDE SEQUENCE [LARGE SCALE GENOMIC DNA]</scope>
    <source>
        <strain evidence="2 3">8321</strain>
    </source>
</reference>